<protein>
    <submittedName>
        <fullName evidence="2">Uncharacterized protein</fullName>
    </submittedName>
</protein>
<keyword evidence="3" id="KW-1185">Reference proteome</keyword>
<proteinExistence type="predicted"/>
<gene>
    <name evidence="2" type="ORF">QQX98_005908</name>
</gene>
<evidence type="ECO:0000256" key="1">
    <source>
        <dbReference type="SAM" id="MobiDB-lite"/>
    </source>
</evidence>
<comment type="caution">
    <text evidence="2">The sequence shown here is derived from an EMBL/GenBank/DDBJ whole genome shotgun (WGS) entry which is preliminary data.</text>
</comment>
<evidence type="ECO:0000313" key="2">
    <source>
        <dbReference type="EMBL" id="KAK7415369.1"/>
    </source>
</evidence>
<dbReference type="Proteomes" id="UP001498476">
    <property type="component" value="Unassembled WGS sequence"/>
</dbReference>
<feature type="region of interest" description="Disordered" evidence="1">
    <location>
        <begin position="240"/>
        <end position="326"/>
    </location>
</feature>
<feature type="region of interest" description="Disordered" evidence="1">
    <location>
        <begin position="1"/>
        <end position="88"/>
    </location>
</feature>
<sequence length="345" mass="38133">MPAFGVKGRPLPTRGERTDISLSSADNSFDETKSAPACSRKEHVDEVHTTSKFIEAMTNPDWRRRREDNTSSTSTQSGLSTSDFNAPKQQRGLEEFCSNAFSSGYPGFGRFGSWDHIASSHWKSGHDDSGSDIEPADMPPDGGVEKAAPQPGNWGPCGVLKQRELPDHRFNGRPMSVIELVPFCAGEGPRGLTGRTDDDPFSSIAYIQRVDKDIRPIRKTPRKMPRNQQERELAAVLAATEDTPPRIHHMPSMCQLQRQPRQQQSSSGDNSEESQYAMLDAPRPANPPAYYLDATQRKSKANTTKFSITETSLRNEPGPTPPHNAAFKKMLDKLQKGAQQIAKAS</sequence>
<reference evidence="2 3" key="1">
    <citation type="journal article" date="2025" name="Microbiol. Resour. Announc.">
        <title>Draft genome sequences for Neonectria magnoliae and Neonectria punicea, canker pathogens of Liriodendron tulipifera and Acer saccharum in West Virginia.</title>
        <authorList>
            <person name="Petronek H.M."/>
            <person name="Kasson M.T."/>
            <person name="Metheny A.M."/>
            <person name="Stauder C.M."/>
            <person name="Lovett B."/>
            <person name="Lynch S.C."/>
            <person name="Garnas J.R."/>
            <person name="Kasson L.R."/>
            <person name="Stajich J.E."/>
        </authorList>
    </citation>
    <scope>NUCLEOTIDE SEQUENCE [LARGE SCALE GENOMIC DNA]</scope>
    <source>
        <strain evidence="2 3">NRRL 64653</strain>
    </source>
</reference>
<feature type="compositionally biased region" description="Low complexity" evidence="1">
    <location>
        <begin position="255"/>
        <end position="267"/>
    </location>
</feature>
<feature type="compositionally biased region" description="Polar residues" evidence="1">
    <location>
        <begin position="301"/>
        <end position="314"/>
    </location>
</feature>
<organism evidence="2 3">
    <name type="scientific">Neonectria punicea</name>
    <dbReference type="NCBI Taxonomy" id="979145"/>
    <lineage>
        <taxon>Eukaryota</taxon>
        <taxon>Fungi</taxon>
        <taxon>Dikarya</taxon>
        <taxon>Ascomycota</taxon>
        <taxon>Pezizomycotina</taxon>
        <taxon>Sordariomycetes</taxon>
        <taxon>Hypocreomycetidae</taxon>
        <taxon>Hypocreales</taxon>
        <taxon>Nectriaceae</taxon>
        <taxon>Neonectria</taxon>
    </lineage>
</organism>
<feature type="region of interest" description="Disordered" evidence="1">
    <location>
        <begin position="121"/>
        <end position="153"/>
    </location>
</feature>
<accession>A0ABR1H3A1</accession>
<name>A0ABR1H3A1_9HYPO</name>
<feature type="compositionally biased region" description="Low complexity" evidence="1">
    <location>
        <begin position="70"/>
        <end position="82"/>
    </location>
</feature>
<dbReference type="EMBL" id="JAZAVJ010000084">
    <property type="protein sequence ID" value="KAK7415369.1"/>
    <property type="molecule type" value="Genomic_DNA"/>
</dbReference>
<feature type="compositionally biased region" description="Basic and acidic residues" evidence="1">
    <location>
        <begin position="39"/>
        <end position="49"/>
    </location>
</feature>
<evidence type="ECO:0000313" key="3">
    <source>
        <dbReference type="Proteomes" id="UP001498476"/>
    </source>
</evidence>